<proteinExistence type="predicted"/>
<dbReference type="InterPro" id="IPR036388">
    <property type="entry name" value="WH-like_DNA-bd_sf"/>
</dbReference>
<reference evidence="2" key="1">
    <citation type="submission" date="2022-05" db="EMBL/GenBank/DDBJ databases">
        <authorList>
            <person name="Tuo L."/>
        </authorList>
    </citation>
    <scope>NUCLEOTIDE SEQUENCE</scope>
    <source>
        <strain evidence="2">BSK12Z-4</strain>
    </source>
</reference>
<dbReference type="PANTHER" id="PTHR33164:SF94">
    <property type="entry name" value="TRANSCRIPTIONAL REGULATORY PROTEIN-RELATED"/>
    <property type="match status" value="1"/>
</dbReference>
<keyword evidence="3" id="KW-1185">Reference proteome</keyword>
<gene>
    <name evidence="2" type="ORF">M8330_06860</name>
</gene>
<dbReference type="InterPro" id="IPR000835">
    <property type="entry name" value="HTH_MarR-typ"/>
</dbReference>
<dbReference type="SUPFAM" id="SSF46785">
    <property type="entry name" value="Winged helix' DNA-binding domain"/>
    <property type="match status" value="1"/>
</dbReference>
<dbReference type="GO" id="GO:0006950">
    <property type="term" value="P:response to stress"/>
    <property type="evidence" value="ECO:0007669"/>
    <property type="project" value="TreeGrafter"/>
</dbReference>
<evidence type="ECO:0000313" key="3">
    <source>
        <dbReference type="Proteomes" id="UP001139485"/>
    </source>
</evidence>
<dbReference type="PANTHER" id="PTHR33164">
    <property type="entry name" value="TRANSCRIPTIONAL REGULATOR, MARR FAMILY"/>
    <property type="match status" value="1"/>
</dbReference>
<dbReference type="EMBL" id="JAMOIL010000007">
    <property type="protein sequence ID" value="MCM0620014.1"/>
    <property type="molecule type" value="Genomic_DNA"/>
</dbReference>
<dbReference type="AlphaFoldDB" id="A0A9X2D6N1"/>
<name>A0A9X2D6N1_9ACTN</name>
<accession>A0A9X2D6N1</accession>
<evidence type="ECO:0000313" key="2">
    <source>
        <dbReference type="EMBL" id="MCM0620014.1"/>
    </source>
</evidence>
<dbReference type="GO" id="GO:0003700">
    <property type="term" value="F:DNA-binding transcription factor activity"/>
    <property type="evidence" value="ECO:0007669"/>
    <property type="project" value="InterPro"/>
</dbReference>
<dbReference type="Pfam" id="PF01047">
    <property type="entry name" value="MarR"/>
    <property type="match status" value="1"/>
</dbReference>
<evidence type="ECO:0000259" key="1">
    <source>
        <dbReference type="PROSITE" id="PS50995"/>
    </source>
</evidence>
<dbReference type="Proteomes" id="UP001139485">
    <property type="component" value="Unassembled WGS sequence"/>
</dbReference>
<dbReference type="InterPro" id="IPR039422">
    <property type="entry name" value="MarR/SlyA-like"/>
</dbReference>
<dbReference type="RefSeq" id="WP_250056736.1">
    <property type="nucleotide sequence ID" value="NZ_JAMJPH010000033.1"/>
</dbReference>
<protein>
    <submittedName>
        <fullName evidence="2">MarR family winged helix-turn-helix transcriptional regulator</fullName>
    </submittedName>
</protein>
<sequence>MTDAANPAEPTDPTDLGTAADETEIDALVGRLLTASRALVGVSARSLADVEDTVTLSQFRTLVVLDSHGATRLAQLAERLGVGPSTALRAVDRLIAQGHAERRGSEVDRREVVIEASTQGRDLVAEVTRRRRAAIEKVVLGMPPEHREALVEALAAFADAADEPPVDSATLLGW</sequence>
<organism evidence="2 3">
    <name type="scientific">Nocardioides bruguierae</name>
    <dbReference type="NCBI Taxonomy" id="2945102"/>
    <lineage>
        <taxon>Bacteria</taxon>
        <taxon>Bacillati</taxon>
        <taxon>Actinomycetota</taxon>
        <taxon>Actinomycetes</taxon>
        <taxon>Propionibacteriales</taxon>
        <taxon>Nocardioidaceae</taxon>
        <taxon>Nocardioides</taxon>
    </lineage>
</organism>
<dbReference type="PROSITE" id="PS50995">
    <property type="entry name" value="HTH_MARR_2"/>
    <property type="match status" value="1"/>
</dbReference>
<dbReference type="SMART" id="SM00347">
    <property type="entry name" value="HTH_MARR"/>
    <property type="match status" value="1"/>
</dbReference>
<feature type="domain" description="HTH marR-type" evidence="1">
    <location>
        <begin position="25"/>
        <end position="159"/>
    </location>
</feature>
<dbReference type="InterPro" id="IPR036390">
    <property type="entry name" value="WH_DNA-bd_sf"/>
</dbReference>
<dbReference type="Gene3D" id="1.10.10.10">
    <property type="entry name" value="Winged helix-like DNA-binding domain superfamily/Winged helix DNA-binding domain"/>
    <property type="match status" value="1"/>
</dbReference>
<comment type="caution">
    <text evidence="2">The sequence shown here is derived from an EMBL/GenBank/DDBJ whole genome shotgun (WGS) entry which is preliminary data.</text>
</comment>